<comment type="subcellular location">
    <subcellularLocation>
        <location evidence="1">Membrane</location>
        <topology evidence="1">Multi-pass membrane protein</topology>
    </subcellularLocation>
</comment>
<evidence type="ECO:0000256" key="1">
    <source>
        <dbReference type="ARBA" id="ARBA00004141"/>
    </source>
</evidence>
<keyword evidence="3 5" id="KW-1133">Transmembrane helix</keyword>
<gene>
    <name evidence="6" type="ORF">SAMN05428642_101124</name>
</gene>
<dbReference type="Proteomes" id="UP000182544">
    <property type="component" value="Unassembled WGS sequence"/>
</dbReference>
<keyword evidence="7" id="KW-1185">Reference proteome</keyword>
<proteinExistence type="predicted"/>
<organism evidence="6 7">
    <name type="scientific">Flaviramulus basaltis</name>
    <dbReference type="NCBI Taxonomy" id="369401"/>
    <lineage>
        <taxon>Bacteria</taxon>
        <taxon>Pseudomonadati</taxon>
        <taxon>Bacteroidota</taxon>
        <taxon>Flavobacteriia</taxon>
        <taxon>Flavobacteriales</taxon>
        <taxon>Flavobacteriaceae</taxon>
        <taxon>Flaviramulus</taxon>
    </lineage>
</organism>
<evidence type="ECO:0000256" key="3">
    <source>
        <dbReference type="ARBA" id="ARBA00022989"/>
    </source>
</evidence>
<evidence type="ECO:0000313" key="7">
    <source>
        <dbReference type="Proteomes" id="UP000182544"/>
    </source>
</evidence>
<evidence type="ECO:0000256" key="4">
    <source>
        <dbReference type="ARBA" id="ARBA00023136"/>
    </source>
</evidence>
<dbReference type="STRING" id="369401.SAMN05428642_101124"/>
<accession>A0A1K2IC52</accession>
<sequence>MSKVLTIVRIIFGILLVIFGANKFLNFMPAPEEMPEAVMNYMTALMSTKTLQLVGVVEIVAGLSFIFNKYGALMAIILMSVSINAVLFHLFLGPADIAGALILLILNIVMLYYYRDKYKDLLA</sequence>
<reference evidence="6 7" key="1">
    <citation type="submission" date="2016-10" db="EMBL/GenBank/DDBJ databases">
        <authorList>
            <person name="de Groot N.N."/>
        </authorList>
    </citation>
    <scope>NUCLEOTIDE SEQUENCE [LARGE SCALE GENOMIC DNA]</scope>
    <source>
        <strain evidence="6 7">DSM 18180</strain>
    </source>
</reference>
<feature type="transmembrane region" description="Helical" evidence="5">
    <location>
        <begin position="73"/>
        <end position="91"/>
    </location>
</feature>
<evidence type="ECO:0000256" key="5">
    <source>
        <dbReference type="SAM" id="Phobius"/>
    </source>
</evidence>
<dbReference type="Pfam" id="PF07681">
    <property type="entry name" value="DoxX"/>
    <property type="match status" value="1"/>
</dbReference>
<keyword evidence="4 5" id="KW-0472">Membrane</keyword>
<dbReference type="RefSeq" id="WP_245794672.1">
    <property type="nucleotide sequence ID" value="NZ_FPKV01000001.1"/>
</dbReference>
<evidence type="ECO:0000256" key="2">
    <source>
        <dbReference type="ARBA" id="ARBA00022692"/>
    </source>
</evidence>
<name>A0A1K2IC52_9FLAO</name>
<dbReference type="InterPro" id="IPR032808">
    <property type="entry name" value="DoxX"/>
</dbReference>
<keyword evidence="2 5" id="KW-0812">Transmembrane</keyword>
<protein>
    <submittedName>
        <fullName evidence="6">DoxX protein</fullName>
    </submittedName>
</protein>
<feature type="transmembrane region" description="Helical" evidence="5">
    <location>
        <begin position="7"/>
        <end position="25"/>
    </location>
</feature>
<dbReference type="GO" id="GO:0016020">
    <property type="term" value="C:membrane"/>
    <property type="evidence" value="ECO:0007669"/>
    <property type="project" value="UniProtKB-SubCell"/>
</dbReference>
<evidence type="ECO:0000313" key="6">
    <source>
        <dbReference type="EMBL" id="SFZ89291.1"/>
    </source>
</evidence>
<dbReference type="EMBL" id="FPKV01000001">
    <property type="protein sequence ID" value="SFZ89291.1"/>
    <property type="molecule type" value="Genomic_DNA"/>
</dbReference>
<feature type="transmembrane region" description="Helical" evidence="5">
    <location>
        <begin position="45"/>
        <end position="66"/>
    </location>
</feature>
<dbReference type="AlphaFoldDB" id="A0A1K2IC52"/>
<feature type="transmembrane region" description="Helical" evidence="5">
    <location>
        <begin position="97"/>
        <end position="114"/>
    </location>
</feature>